<sequence>MNRVAITARLFAEVDRAPLALLEKAGVEWALNSSGKHLDEDGIIALAADSEALIAGTEPITARLMSRLPRLRLISRVGIGLDSVDLAAAKAQGIQVAYTPDAPSTAVAELTAAFMLSMLRGIPIADASIRRGEWSRVLGRSLSETTVGVVGVNRIGKKLIRLLAPFGPRFLGNDLVRDEAFGAEFGLQWAEKERLYREADVITLHVPLTADTRGMIGARELAMMKRDAILINTARGGVVDEAALAEALRQGRLGGAALDVFQKEPYAGELARLDNCLLTCHMGSSTRSSRLRMEMEAAENVVAFFMEGRRATLIPEHEYDSKGQD</sequence>
<protein>
    <submittedName>
        <fullName evidence="7">Phosphoglycerate dehydrogenase</fullName>
    </submittedName>
</protein>
<dbReference type="Proteomes" id="UP000782312">
    <property type="component" value="Unassembled WGS sequence"/>
</dbReference>
<feature type="domain" description="D-isomer specific 2-hydroxyacid dehydrogenase catalytic" evidence="5">
    <location>
        <begin position="14"/>
        <end position="310"/>
    </location>
</feature>
<dbReference type="PANTHER" id="PTHR42789:SF1">
    <property type="entry name" value="D-ISOMER SPECIFIC 2-HYDROXYACID DEHYDROGENASE FAMILY PROTEIN (AFU_ORTHOLOGUE AFUA_6G10090)"/>
    <property type="match status" value="1"/>
</dbReference>
<dbReference type="InterPro" id="IPR036291">
    <property type="entry name" value="NAD(P)-bd_dom_sf"/>
</dbReference>
<dbReference type="PROSITE" id="PS00671">
    <property type="entry name" value="D_2_HYDROXYACID_DH_3"/>
    <property type="match status" value="1"/>
</dbReference>
<keyword evidence="3" id="KW-0520">NAD</keyword>
<dbReference type="InterPro" id="IPR006139">
    <property type="entry name" value="D-isomer_2_OHA_DH_cat_dom"/>
</dbReference>
<evidence type="ECO:0000256" key="1">
    <source>
        <dbReference type="ARBA" id="ARBA00005854"/>
    </source>
</evidence>
<evidence type="ECO:0000313" key="7">
    <source>
        <dbReference type="EMBL" id="MBI3125982.1"/>
    </source>
</evidence>
<dbReference type="PROSITE" id="PS00670">
    <property type="entry name" value="D_2_HYDROXYACID_DH_2"/>
    <property type="match status" value="1"/>
</dbReference>
<evidence type="ECO:0000256" key="4">
    <source>
        <dbReference type="RuleBase" id="RU003719"/>
    </source>
</evidence>
<reference evidence="7" key="1">
    <citation type="submission" date="2020-07" db="EMBL/GenBank/DDBJ databases">
        <title>Huge and variable diversity of episymbiotic CPR bacteria and DPANN archaea in groundwater ecosystems.</title>
        <authorList>
            <person name="He C.Y."/>
            <person name="Keren R."/>
            <person name="Whittaker M."/>
            <person name="Farag I.F."/>
            <person name="Doudna J."/>
            <person name="Cate J.H.D."/>
            <person name="Banfield J.F."/>
        </authorList>
    </citation>
    <scope>NUCLEOTIDE SEQUENCE</scope>
    <source>
        <strain evidence="7">NC_groundwater_763_Ag_S-0.2um_68_21</strain>
    </source>
</reference>
<dbReference type="SUPFAM" id="SSF51735">
    <property type="entry name" value="NAD(P)-binding Rossmann-fold domains"/>
    <property type="match status" value="1"/>
</dbReference>
<dbReference type="GO" id="GO:0051287">
    <property type="term" value="F:NAD binding"/>
    <property type="evidence" value="ECO:0007669"/>
    <property type="project" value="InterPro"/>
</dbReference>
<feature type="domain" description="D-isomer specific 2-hydroxyacid dehydrogenase NAD-binding" evidence="6">
    <location>
        <begin position="113"/>
        <end position="283"/>
    </location>
</feature>
<name>A0A932MLY2_UNCTE</name>
<comment type="similarity">
    <text evidence="1 4">Belongs to the D-isomer specific 2-hydroxyacid dehydrogenase family.</text>
</comment>
<dbReference type="GO" id="GO:0016616">
    <property type="term" value="F:oxidoreductase activity, acting on the CH-OH group of donors, NAD or NADP as acceptor"/>
    <property type="evidence" value="ECO:0007669"/>
    <property type="project" value="InterPro"/>
</dbReference>
<evidence type="ECO:0000259" key="5">
    <source>
        <dbReference type="Pfam" id="PF00389"/>
    </source>
</evidence>
<dbReference type="Gene3D" id="3.40.50.720">
    <property type="entry name" value="NAD(P)-binding Rossmann-like Domain"/>
    <property type="match status" value="2"/>
</dbReference>
<gene>
    <name evidence="7" type="ORF">HYZ11_00070</name>
</gene>
<evidence type="ECO:0000256" key="3">
    <source>
        <dbReference type="ARBA" id="ARBA00023027"/>
    </source>
</evidence>
<dbReference type="Pfam" id="PF02826">
    <property type="entry name" value="2-Hacid_dh_C"/>
    <property type="match status" value="1"/>
</dbReference>
<proteinExistence type="inferred from homology"/>
<accession>A0A932MLY2</accession>
<organism evidence="7 8">
    <name type="scientific">Tectimicrobiota bacterium</name>
    <dbReference type="NCBI Taxonomy" id="2528274"/>
    <lineage>
        <taxon>Bacteria</taxon>
        <taxon>Pseudomonadati</taxon>
        <taxon>Nitrospinota/Tectimicrobiota group</taxon>
        <taxon>Candidatus Tectimicrobiota</taxon>
    </lineage>
</organism>
<comment type="caution">
    <text evidence="7">The sequence shown here is derived from an EMBL/GenBank/DDBJ whole genome shotgun (WGS) entry which is preliminary data.</text>
</comment>
<evidence type="ECO:0000256" key="2">
    <source>
        <dbReference type="ARBA" id="ARBA00023002"/>
    </source>
</evidence>
<dbReference type="CDD" id="cd12172">
    <property type="entry name" value="PGDH_like_2"/>
    <property type="match status" value="1"/>
</dbReference>
<dbReference type="SUPFAM" id="SSF52283">
    <property type="entry name" value="Formate/glycerate dehydrogenase catalytic domain-like"/>
    <property type="match status" value="1"/>
</dbReference>
<dbReference type="PANTHER" id="PTHR42789">
    <property type="entry name" value="D-ISOMER SPECIFIC 2-HYDROXYACID DEHYDROGENASE FAMILY PROTEIN (AFU_ORTHOLOGUE AFUA_6G10090)"/>
    <property type="match status" value="1"/>
</dbReference>
<evidence type="ECO:0000313" key="8">
    <source>
        <dbReference type="Proteomes" id="UP000782312"/>
    </source>
</evidence>
<dbReference type="AlphaFoldDB" id="A0A932MLY2"/>
<dbReference type="EMBL" id="JACPUR010000001">
    <property type="protein sequence ID" value="MBI3125982.1"/>
    <property type="molecule type" value="Genomic_DNA"/>
</dbReference>
<evidence type="ECO:0000259" key="6">
    <source>
        <dbReference type="Pfam" id="PF02826"/>
    </source>
</evidence>
<dbReference type="InterPro" id="IPR006140">
    <property type="entry name" value="D-isomer_DH_NAD-bd"/>
</dbReference>
<dbReference type="Pfam" id="PF00389">
    <property type="entry name" value="2-Hacid_dh"/>
    <property type="match status" value="1"/>
</dbReference>
<dbReference type="InterPro" id="IPR050857">
    <property type="entry name" value="D-2-hydroxyacid_DH"/>
</dbReference>
<keyword evidence="2 4" id="KW-0560">Oxidoreductase</keyword>
<dbReference type="InterPro" id="IPR029753">
    <property type="entry name" value="D-isomer_DH_CS"/>
</dbReference>